<organism evidence="2 3">
    <name type="scientific">Paenibacillus oralis</name>
    <dbReference type="NCBI Taxonomy" id="2490856"/>
    <lineage>
        <taxon>Bacteria</taxon>
        <taxon>Bacillati</taxon>
        <taxon>Bacillota</taxon>
        <taxon>Bacilli</taxon>
        <taxon>Bacillales</taxon>
        <taxon>Paenibacillaceae</taxon>
        <taxon>Paenibacillus</taxon>
    </lineage>
</organism>
<dbReference type="RefSeq" id="WP_128635884.1">
    <property type="nucleotide sequence ID" value="NZ_RRCN01000002.1"/>
</dbReference>
<dbReference type="Proteomes" id="UP000267017">
    <property type="component" value="Unassembled WGS sequence"/>
</dbReference>
<dbReference type="Gene3D" id="2.40.50.1020">
    <property type="entry name" value="LytTr DNA-binding domain"/>
    <property type="match status" value="1"/>
</dbReference>
<dbReference type="SMART" id="SM00850">
    <property type="entry name" value="LytTR"/>
    <property type="match status" value="1"/>
</dbReference>
<protein>
    <recommendedName>
        <fullName evidence="1">HTH LytTR-type domain-containing protein</fullName>
    </recommendedName>
</protein>
<gene>
    <name evidence="2" type="ORF">EHV15_35005</name>
</gene>
<dbReference type="AlphaFoldDB" id="A0A3P3TA20"/>
<accession>A0A3P3TA20</accession>
<dbReference type="EMBL" id="RRCN01000002">
    <property type="protein sequence ID" value="RRJ54800.1"/>
    <property type="molecule type" value="Genomic_DNA"/>
</dbReference>
<evidence type="ECO:0000259" key="1">
    <source>
        <dbReference type="SMART" id="SM00850"/>
    </source>
</evidence>
<keyword evidence="3" id="KW-1185">Reference proteome</keyword>
<dbReference type="Pfam" id="PF04397">
    <property type="entry name" value="LytTR"/>
    <property type="match status" value="1"/>
</dbReference>
<proteinExistence type="predicted"/>
<evidence type="ECO:0000313" key="2">
    <source>
        <dbReference type="EMBL" id="RRJ54800.1"/>
    </source>
</evidence>
<feature type="domain" description="HTH LytTR-type" evidence="1">
    <location>
        <begin position="17"/>
        <end position="120"/>
    </location>
</feature>
<name>A0A3P3TA20_9BACL</name>
<comment type="caution">
    <text evidence="2">The sequence shown here is derived from an EMBL/GenBank/DDBJ whole genome shotgun (WGS) entry which is preliminary data.</text>
</comment>
<dbReference type="OrthoDB" id="2664085at2"/>
<reference evidence="2 3" key="1">
    <citation type="submission" date="2018-11" db="EMBL/GenBank/DDBJ databases">
        <title>Genome sequencing of Paenibacillus sp. KCOM 3021 (= ChDC PVNT-B20).</title>
        <authorList>
            <person name="Kook J.-K."/>
            <person name="Park S.-N."/>
            <person name="Lim Y.K."/>
        </authorList>
    </citation>
    <scope>NUCLEOTIDE SEQUENCE [LARGE SCALE GENOMIC DNA]</scope>
    <source>
        <strain evidence="2 3">KCOM 3021</strain>
    </source>
</reference>
<dbReference type="GO" id="GO:0003677">
    <property type="term" value="F:DNA binding"/>
    <property type="evidence" value="ECO:0007669"/>
    <property type="project" value="InterPro"/>
</dbReference>
<dbReference type="InterPro" id="IPR007492">
    <property type="entry name" value="LytTR_DNA-bd_dom"/>
</dbReference>
<sequence>MEWNRTLAVTKDADGKSGLFSLSVDDILFFRIVSGRLIAHTSTDKYYLVGGEKINRFLSALNSSGCHFYRSDRGDIPDITKIRKFNKDWARAYFTDCPDAKSKFIYISRHRFNEFVELTMKHNAYIRELENQPQ</sequence>
<evidence type="ECO:0000313" key="3">
    <source>
        <dbReference type="Proteomes" id="UP000267017"/>
    </source>
</evidence>